<evidence type="ECO:0000313" key="3">
    <source>
        <dbReference type="Proteomes" id="UP001396898"/>
    </source>
</evidence>
<organism evidence="2 3">
    <name type="scientific">Apiospora marii</name>
    <dbReference type="NCBI Taxonomy" id="335849"/>
    <lineage>
        <taxon>Eukaryota</taxon>
        <taxon>Fungi</taxon>
        <taxon>Dikarya</taxon>
        <taxon>Ascomycota</taxon>
        <taxon>Pezizomycotina</taxon>
        <taxon>Sordariomycetes</taxon>
        <taxon>Xylariomycetidae</taxon>
        <taxon>Amphisphaeriales</taxon>
        <taxon>Apiosporaceae</taxon>
        <taxon>Apiospora</taxon>
    </lineage>
</organism>
<comment type="caution">
    <text evidence="2">The sequence shown here is derived from an EMBL/GenBank/DDBJ whole genome shotgun (WGS) entry which is preliminary data.</text>
</comment>
<dbReference type="Proteomes" id="UP001396898">
    <property type="component" value="Unassembled WGS sequence"/>
</dbReference>
<evidence type="ECO:0000256" key="1">
    <source>
        <dbReference type="SAM" id="MobiDB-lite"/>
    </source>
</evidence>
<feature type="region of interest" description="Disordered" evidence="1">
    <location>
        <begin position="193"/>
        <end position="225"/>
    </location>
</feature>
<dbReference type="EMBL" id="JAQQWI010000019">
    <property type="protein sequence ID" value="KAK7999092.1"/>
    <property type="molecule type" value="Genomic_DNA"/>
</dbReference>
<proteinExistence type="predicted"/>
<reference evidence="2 3" key="1">
    <citation type="submission" date="2023-01" db="EMBL/GenBank/DDBJ databases">
        <title>Analysis of 21 Apiospora genomes using comparative genomics revels a genus with tremendous synthesis potential of carbohydrate active enzymes and secondary metabolites.</title>
        <authorList>
            <person name="Sorensen T."/>
        </authorList>
    </citation>
    <scope>NUCLEOTIDE SEQUENCE [LARGE SCALE GENOMIC DNA]</scope>
    <source>
        <strain evidence="2 3">CBS 20057</strain>
    </source>
</reference>
<accession>A0ABR1R4F8</accession>
<sequence>MEEREQATQEGTTADEWYLRGLKLPDRLWGWNLSAADLPKFREAAGDDDQLSPVARRIKFEMRKTLEHSLDMSEKCSALGDDRSCLYSRRAAAEAMLKTGRNIHYALIRMADRLPRTEEYLSAVGSGKRRTHTQAFIQTAEKDNLELLRFNLAVVQSLAFGEAWRVFLREIQQVPRHPELMRNVVVPFIAPPTGEASGGSSSREDDQQPTTATSSPPPPPPRLENGALWLARLSRQPALTRYFSRDFFTVRGGFGSFNCSAMFQIASGPVLAHRPDLARVVGWALRAERLKCEIHLEGTQRLIRKWDRLYAHLLGLQEARKEEWPGFLPKLTKHQRQRIRKKFPEARETGVYEEAEAGVARGEASSMTAARKNAT</sequence>
<keyword evidence="3" id="KW-1185">Reference proteome</keyword>
<protein>
    <submittedName>
        <fullName evidence="2">Uncharacterized protein</fullName>
    </submittedName>
</protein>
<name>A0ABR1R4F8_9PEZI</name>
<evidence type="ECO:0000313" key="2">
    <source>
        <dbReference type="EMBL" id="KAK7999092.1"/>
    </source>
</evidence>
<gene>
    <name evidence="2" type="ORF">PG991_014767</name>
</gene>